<keyword evidence="1" id="KW-0472">Membrane</keyword>
<dbReference type="KEGG" id="mei:Msip34_1935"/>
<organism evidence="2 3">
    <name type="scientific">Methylovorus glucosotrophus (strain SIP3-4)</name>
    <dbReference type="NCBI Taxonomy" id="582744"/>
    <lineage>
        <taxon>Bacteria</taxon>
        <taxon>Pseudomonadati</taxon>
        <taxon>Pseudomonadota</taxon>
        <taxon>Betaproteobacteria</taxon>
        <taxon>Nitrosomonadales</taxon>
        <taxon>Methylophilaceae</taxon>
        <taxon>Methylovorus</taxon>
    </lineage>
</organism>
<reference evidence="2 3" key="2">
    <citation type="journal article" date="2011" name="J. Bacteriol.">
        <title>Genomes of three methylotrophs from a single niche uncover genetic and metabolic divergence of Methylophilaceae.</title>
        <authorList>
            <person name="Lapidus A."/>
            <person name="Clum A."/>
            <person name="Labutti K."/>
            <person name="Kaluzhnaya M.G."/>
            <person name="Lim S."/>
            <person name="Beck D.A."/>
            <person name="Glavina Del Rio T."/>
            <person name="Nolan M."/>
            <person name="Mavromatis K."/>
            <person name="Huntemann M."/>
            <person name="Lucas S."/>
            <person name="Lidstrom M.E."/>
            <person name="Ivanova N."/>
            <person name="Chistoserdova L."/>
        </authorList>
    </citation>
    <scope>NUCLEOTIDE SEQUENCE [LARGE SCALE GENOMIC DNA]</scope>
    <source>
        <strain evidence="2 3">SIP3-4</strain>
    </source>
</reference>
<feature type="transmembrane region" description="Helical" evidence="1">
    <location>
        <begin position="120"/>
        <end position="141"/>
    </location>
</feature>
<reference evidence="3" key="1">
    <citation type="submission" date="2009-07" db="EMBL/GenBank/DDBJ databases">
        <title>Complete sequence of chromosome of Methylovorus sp. SIP3-4.</title>
        <authorList>
            <person name="Lucas S."/>
            <person name="Copeland A."/>
            <person name="Lapidus A."/>
            <person name="Glavina del Rio T."/>
            <person name="Tice H."/>
            <person name="Bruce D."/>
            <person name="Goodwin L."/>
            <person name="Pitluck S."/>
            <person name="Clum A."/>
            <person name="Larimer F."/>
            <person name="Land M."/>
            <person name="Hauser L."/>
            <person name="Kyrpides N."/>
            <person name="Mikhailova N."/>
            <person name="Kayluzhnaya M."/>
            <person name="Chistoserdova L."/>
        </authorList>
    </citation>
    <scope>NUCLEOTIDE SEQUENCE [LARGE SCALE GENOMIC DNA]</scope>
    <source>
        <strain evidence="3">SIP3-4</strain>
    </source>
</reference>
<keyword evidence="1" id="KW-0812">Transmembrane</keyword>
<evidence type="ECO:0000313" key="2">
    <source>
        <dbReference type="EMBL" id="ACT51177.1"/>
    </source>
</evidence>
<dbReference type="AlphaFoldDB" id="C6X734"/>
<proteinExistence type="predicted"/>
<dbReference type="OrthoDB" id="826511at2"/>
<evidence type="ECO:0008006" key="4">
    <source>
        <dbReference type="Google" id="ProtNLM"/>
    </source>
</evidence>
<dbReference type="HOGENOM" id="CLU_092231_2_0_4"/>
<dbReference type="EMBL" id="CP001674">
    <property type="protein sequence ID" value="ACT51177.1"/>
    <property type="molecule type" value="Genomic_DNA"/>
</dbReference>
<feature type="transmembrane region" description="Helical" evidence="1">
    <location>
        <begin position="6"/>
        <end position="24"/>
    </location>
</feature>
<dbReference type="InterPro" id="IPR018706">
    <property type="entry name" value="DUF2214_membrane"/>
</dbReference>
<evidence type="ECO:0000313" key="3">
    <source>
        <dbReference type="Proteomes" id="UP000002743"/>
    </source>
</evidence>
<feature type="transmembrane region" description="Helical" evidence="1">
    <location>
        <begin position="78"/>
        <end position="100"/>
    </location>
</feature>
<accession>C6X734</accession>
<dbReference type="Proteomes" id="UP000002743">
    <property type="component" value="Chromosome"/>
</dbReference>
<keyword evidence="1" id="KW-1133">Transmembrane helix</keyword>
<evidence type="ECO:0000256" key="1">
    <source>
        <dbReference type="SAM" id="Phobius"/>
    </source>
</evidence>
<dbReference type="STRING" id="582744.Msip34_1935"/>
<keyword evidence="3" id="KW-1185">Reference proteome</keyword>
<dbReference type="Pfam" id="PF09980">
    <property type="entry name" value="DUF2214"/>
    <property type="match status" value="1"/>
</dbReference>
<name>C6X734_METGS</name>
<dbReference type="eggNOG" id="COG3556">
    <property type="taxonomic scope" value="Bacteria"/>
</dbReference>
<sequence length="144" mass="15559">MSYVIVKYLHFIGILVLASSLMVEHVQLKADMSAAALKKVALIDLIYGISAGVILITGLLLAFAVGKPSAFYMTNPVFHAKVTLFVLIGLLSIHPTLFLLRHRNSTAASIVVPKSIIMVIRLEMLLLLIIPLLAVLMARGIGLA</sequence>
<feature type="transmembrane region" description="Helical" evidence="1">
    <location>
        <begin position="45"/>
        <end position="66"/>
    </location>
</feature>
<gene>
    <name evidence="2" type="ordered locus">Msip34_1935</name>
</gene>
<dbReference type="RefSeq" id="WP_015830537.1">
    <property type="nucleotide sequence ID" value="NC_012969.1"/>
</dbReference>
<protein>
    <recommendedName>
        <fullName evidence="4">Transmembrane protein</fullName>
    </recommendedName>
</protein>